<dbReference type="OrthoDB" id="9791139at2"/>
<dbReference type="EMBL" id="CP036267">
    <property type="protein sequence ID" value="QDT34528.1"/>
    <property type="molecule type" value="Genomic_DNA"/>
</dbReference>
<organism evidence="1 2">
    <name type="scientific">Thalassoglobus polymorphus</name>
    <dbReference type="NCBI Taxonomy" id="2527994"/>
    <lineage>
        <taxon>Bacteria</taxon>
        <taxon>Pseudomonadati</taxon>
        <taxon>Planctomycetota</taxon>
        <taxon>Planctomycetia</taxon>
        <taxon>Planctomycetales</taxon>
        <taxon>Planctomycetaceae</taxon>
        <taxon>Thalassoglobus</taxon>
    </lineage>
</organism>
<dbReference type="Gene3D" id="3.40.50.1360">
    <property type="match status" value="1"/>
</dbReference>
<keyword evidence="2" id="KW-1185">Reference proteome</keyword>
<evidence type="ECO:0000313" key="1">
    <source>
        <dbReference type="EMBL" id="QDT34528.1"/>
    </source>
</evidence>
<accession>A0A517QSC2</accession>
<dbReference type="RefSeq" id="WP_145202607.1">
    <property type="nucleotide sequence ID" value="NZ_CP036267.1"/>
</dbReference>
<dbReference type="Proteomes" id="UP000315724">
    <property type="component" value="Chromosome"/>
</dbReference>
<dbReference type="KEGG" id="tpol:Mal48_37900"/>
<proteinExistence type="predicted"/>
<gene>
    <name evidence="1" type="ORF">Mal48_37900</name>
</gene>
<evidence type="ECO:0000313" key="2">
    <source>
        <dbReference type="Proteomes" id="UP000315724"/>
    </source>
</evidence>
<dbReference type="InterPro" id="IPR037171">
    <property type="entry name" value="NagB/RpiA_transferase-like"/>
</dbReference>
<sequence length="316" mass="35196">MDLLSTLSGSLMENFYPAGWDLAKIDACVDDDPSTITDRQSWWHPDFEPIPCQSVADFDTLMGHEIAKTIRRTGEEGKQLAFILPVGPMGMYRWAVYFLKEWGVDCKHVHGFNMDEWSDSDGNTLPSDNTGAFQYAMEQAFYGPLGELTVPENQRNFATKDNLPTYAEKIAAIKDGGGELAVAFGIGRVCHIAFWEPHFAAEYDSEADWKKATHRIAAKLHPLTIEQNAITSFKSRTTHVPAYANTVGPGLFLQADHIIGGADGVLSRGMMWQGLSLWMTLRHEPTSWIPSTFMPTQSGRLFFLEELAGPLLAECN</sequence>
<name>A0A517QSC2_9PLAN</name>
<dbReference type="SUPFAM" id="SSF100950">
    <property type="entry name" value="NagB/RpiA/CoA transferase-like"/>
    <property type="match status" value="1"/>
</dbReference>
<reference evidence="1 2" key="1">
    <citation type="submission" date="2019-02" db="EMBL/GenBank/DDBJ databases">
        <title>Deep-cultivation of Planctomycetes and their phenomic and genomic characterization uncovers novel biology.</title>
        <authorList>
            <person name="Wiegand S."/>
            <person name="Jogler M."/>
            <person name="Boedeker C."/>
            <person name="Pinto D."/>
            <person name="Vollmers J."/>
            <person name="Rivas-Marin E."/>
            <person name="Kohn T."/>
            <person name="Peeters S.H."/>
            <person name="Heuer A."/>
            <person name="Rast P."/>
            <person name="Oberbeckmann S."/>
            <person name="Bunk B."/>
            <person name="Jeske O."/>
            <person name="Meyerdierks A."/>
            <person name="Storesund J.E."/>
            <person name="Kallscheuer N."/>
            <person name="Luecker S."/>
            <person name="Lage O.M."/>
            <person name="Pohl T."/>
            <person name="Merkel B.J."/>
            <person name="Hornburger P."/>
            <person name="Mueller R.-W."/>
            <person name="Bruemmer F."/>
            <person name="Labrenz M."/>
            <person name="Spormann A.M."/>
            <person name="Op den Camp H."/>
            <person name="Overmann J."/>
            <person name="Amann R."/>
            <person name="Jetten M.S.M."/>
            <person name="Mascher T."/>
            <person name="Medema M.H."/>
            <person name="Devos D.P."/>
            <person name="Kaster A.-K."/>
            <person name="Ovreas L."/>
            <person name="Rohde M."/>
            <person name="Galperin M.Y."/>
            <person name="Jogler C."/>
        </authorList>
    </citation>
    <scope>NUCLEOTIDE SEQUENCE [LARGE SCALE GENOMIC DNA]</scope>
    <source>
        <strain evidence="1 2">Mal48</strain>
    </source>
</reference>
<dbReference type="AlphaFoldDB" id="A0A517QSC2"/>
<protein>
    <submittedName>
        <fullName evidence="1">Glucosamine-6-phosphate deaminase</fullName>
    </submittedName>
</protein>